<evidence type="ECO:0000256" key="3">
    <source>
        <dbReference type="SAM" id="SignalP"/>
    </source>
</evidence>
<organism evidence="6 7">
    <name type="scientific">Notoacmeibacter ruber</name>
    <dbReference type="NCBI Taxonomy" id="2670375"/>
    <lineage>
        <taxon>Bacteria</taxon>
        <taxon>Pseudomonadati</taxon>
        <taxon>Pseudomonadota</taxon>
        <taxon>Alphaproteobacteria</taxon>
        <taxon>Hyphomicrobiales</taxon>
        <taxon>Notoacmeibacteraceae</taxon>
        <taxon>Notoacmeibacter</taxon>
    </lineage>
</organism>
<feature type="chain" id="PRO_5017954390" evidence="3">
    <location>
        <begin position="24"/>
        <end position="281"/>
    </location>
</feature>
<feature type="signal peptide" evidence="3">
    <location>
        <begin position="1"/>
        <end position="23"/>
    </location>
</feature>
<comment type="caution">
    <text evidence="6">The sequence shown here is derived from an EMBL/GenBank/DDBJ whole genome shotgun (WGS) entry which is preliminary data.</text>
</comment>
<dbReference type="InterPro" id="IPR023346">
    <property type="entry name" value="Lysozyme-like_dom_sf"/>
</dbReference>
<accession>A0A3L7JE53</accession>
<evidence type="ECO:0000313" key="6">
    <source>
        <dbReference type="EMBL" id="RLQ88750.1"/>
    </source>
</evidence>
<gene>
    <name evidence="6" type="ORF">D8780_11530</name>
</gene>
<keyword evidence="7" id="KW-1185">Reference proteome</keyword>
<feature type="domain" description="SPOR" evidence="5">
    <location>
        <begin position="199"/>
        <end position="278"/>
    </location>
</feature>
<evidence type="ECO:0000259" key="5">
    <source>
        <dbReference type="Pfam" id="PF05036"/>
    </source>
</evidence>
<dbReference type="PANTHER" id="PTHR37423">
    <property type="entry name" value="SOLUBLE LYTIC MUREIN TRANSGLYCOSYLASE-RELATED"/>
    <property type="match status" value="1"/>
</dbReference>
<proteinExistence type="inferred from homology"/>
<comment type="similarity">
    <text evidence="1">Belongs to the transglycosylase Slt family.</text>
</comment>
<name>A0A3L7JE53_9HYPH</name>
<dbReference type="CDD" id="cd00254">
    <property type="entry name" value="LT-like"/>
    <property type="match status" value="1"/>
</dbReference>
<dbReference type="AlphaFoldDB" id="A0A3L7JE53"/>
<comment type="similarity">
    <text evidence="2">Belongs to the virb1 family.</text>
</comment>
<dbReference type="PANTHER" id="PTHR37423:SF2">
    <property type="entry name" value="MEMBRANE-BOUND LYTIC MUREIN TRANSGLYCOSYLASE C"/>
    <property type="match status" value="1"/>
</dbReference>
<dbReference type="RefSeq" id="WP_121645717.1">
    <property type="nucleotide sequence ID" value="NZ_RCWN01000001.1"/>
</dbReference>
<evidence type="ECO:0000259" key="4">
    <source>
        <dbReference type="Pfam" id="PF01464"/>
    </source>
</evidence>
<dbReference type="InterPro" id="IPR007730">
    <property type="entry name" value="SPOR-like_dom"/>
</dbReference>
<dbReference type="Pfam" id="PF05036">
    <property type="entry name" value="SPOR"/>
    <property type="match status" value="1"/>
</dbReference>
<feature type="domain" description="Transglycosylase SLT" evidence="4">
    <location>
        <begin position="40"/>
        <end position="136"/>
    </location>
</feature>
<dbReference type="InterPro" id="IPR008258">
    <property type="entry name" value="Transglycosylase_SLT_dom_1"/>
</dbReference>
<sequence>MRGGWIASATFLLSVSISQPAASAPLDDPAAHVARVCTIIKAEAERHDLPAAFFARLVWTESRFDPGAVSPVGAEGIAQFMPGTAKLRGLADSFDMTSALAASASYLAEMRDRYGNLGRAAIGYNAGEERLRRWIGGHPFLPLETENYVLKVLQQPAERFAKADYRAPIAPLSEKHSFLEGCKRLPVIRTRAPDVARLSKPWLVQLAGSFRRGAAERQLEQLRQRYALVERSGPVITRLRRPGARARIYAVGIGADSRGEASRLCGELRRAGASCLVQRNR</sequence>
<keyword evidence="3" id="KW-0732">Signal</keyword>
<dbReference type="Pfam" id="PF01464">
    <property type="entry name" value="SLT"/>
    <property type="match status" value="1"/>
</dbReference>
<dbReference type="Gene3D" id="1.10.530.10">
    <property type="match status" value="1"/>
</dbReference>
<dbReference type="SUPFAM" id="SSF53955">
    <property type="entry name" value="Lysozyme-like"/>
    <property type="match status" value="1"/>
</dbReference>
<evidence type="ECO:0000313" key="7">
    <source>
        <dbReference type="Proteomes" id="UP000281094"/>
    </source>
</evidence>
<dbReference type="GO" id="GO:0042834">
    <property type="term" value="F:peptidoglycan binding"/>
    <property type="evidence" value="ECO:0007669"/>
    <property type="project" value="InterPro"/>
</dbReference>
<dbReference type="Proteomes" id="UP000281094">
    <property type="component" value="Unassembled WGS sequence"/>
</dbReference>
<dbReference type="EMBL" id="RCWN01000001">
    <property type="protein sequence ID" value="RLQ88750.1"/>
    <property type="molecule type" value="Genomic_DNA"/>
</dbReference>
<evidence type="ECO:0000256" key="2">
    <source>
        <dbReference type="ARBA" id="ARBA00009387"/>
    </source>
</evidence>
<protein>
    <submittedName>
        <fullName evidence="6">Lytic transglycosylase</fullName>
    </submittedName>
</protein>
<reference evidence="6 7" key="1">
    <citation type="submission" date="2018-10" db="EMBL/GenBank/DDBJ databases">
        <title>Notoacmeibacter sp. M2BS9Y-3-1, whole genome shotgun sequence.</title>
        <authorList>
            <person name="Tuo L."/>
        </authorList>
    </citation>
    <scope>NUCLEOTIDE SEQUENCE [LARGE SCALE GENOMIC DNA]</scope>
    <source>
        <strain evidence="6 7">M2BS9Y-3-1</strain>
    </source>
</reference>
<evidence type="ECO:0000256" key="1">
    <source>
        <dbReference type="ARBA" id="ARBA00007734"/>
    </source>
</evidence>